<protein>
    <submittedName>
        <fullName evidence="1">Uncharacterized protein</fullName>
    </submittedName>
</protein>
<gene>
    <name evidence="1" type="ORF">BE04_18825</name>
</gene>
<organism evidence="1 2">
    <name type="scientific">Sorangium cellulosum</name>
    <name type="common">Polyangium cellulosum</name>
    <dbReference type="NCBI Taxonomy" id="56"/>
    <lineage>
        <taxon>Bacteria</taxon>
        <taxon>Pseudomonadati</taxon>
        <taxon>Myxococcota</taxon>
        <taxon>Polyangia</taxon>
        <taxon>Polyangiales</taxon>
        <taxon>Polyangiaceae</taxon>
        <taxon>Sorangium</taxon>
    </lineage>
</organism>
<reference evidence="1 2" key="1">
    <citation type="submission" date="2014-02" db="EMBL/GenBank/DDBJ databases">
        <title>The small core and large imbalanced accessory genome model reveals a collaborative survival strategy of Sorangium cellulosum strains in nature.</title>
        <authorList>
            <person name="Han K."/>
            <person name="Peng R."/>
            <person name="Blom J."/>
            <person name="Li Y.-Z."/>
        </authorList>
    </citation>
    <scope>NUCLEOTIDE SEQUENCE [LARGE SCALE GENOMIC DNA]</scope>
    <source>
        <strain evidence="1 2">So0157-18</strain>
    </source>
</reference>
<evidence type="ECO:0000313" key="2">
    <source>
        <dbReference type="Proteomes" id="UP000075604"/>
    </source>
</evidence>
<comment type="caution">
    <text evidence="1">The sequence shown here is derived from an EMBL/GenBank/DDBJ whole genome shotgun (WGS) entry which is preliminary data.</text>
</comment>
<dbReference type="Proteomes" id="UP000075604">
    <property type="component" value="Unassembled WGS sequence"/>
</dbReference>
<proteinExistence type="predicted"/>
<dbReference type="AlphaFoldDB" id="A0A150P878"/>
<name>A0A150P878_SORCE</name>
<evidence type="ECO:0000313" key="1">
    <source>
        <dbReference type="EMBL" id="KYF51905.1"/>
    </source>
</evidence>
<dbReference type="EMBL" id="JELX01003566">
    <property type="protein sequence ID" value="KYF51905.1"/>
    <property type="molecule type" value="Genomic_DNA"/>
</dbReference>
<sequence>MVDLLLRRLLRANEVEPASRGYLGRARSKCPDPGDPSVHEASVDPRACQVAEYACEPHGLWREPPGFDGALWRGAAPT</sequence>
<accession>A0A150P878</accession>